<dbReference type="GO" id="GO:0005525">
    <property type="term" value="F:GTP binding"/>
    <property type="evidence" value="ECO:0007669"/>
    <property type="project" value="InterPro"/>
</dbReference>
<dbReference type="InterPro" id="IPR051065">
    <property type="entry name" value="Ras-related_GTPase"/>
</dbReference>
<dbReference type="Pfam" id="PF00071">
    <property type="entry name" value="Ras"/>
    <property type="match status" value="2"/>
</dbReference>
<comment type="caution">
    <text evidence="5">The sequence shown here is derived from an EMBL/GenBank/DDBJ whole genome shotgun (WGS) entry which is preliminary data.</text>
</comment>
<evidence type="ECO:0000256" key="4">
    <source>
        <dbReference type="ARBA" id="ARBA00048098"/>
    </source>
</evidence>
<keyword evidence="3" id="KW-0378">Hydrolase</keyword>
<dbReference type="Proteomes" id="UP001445076">
    <property type="component" value="Unassembled WGS sequence"/>
</dbReference>
<dbReference type="EC" id="3.6.5.2" evidence="2"/>
<sequence>MSTNAMRGIRRKKSSLSEVKIAVLGAPGVGKSALIVRFLTKRYIGEYDHQAEQRYRNEILVDGEAVLFEILDTCNKNLEAVPSPEVISWADGFLLVYSITDRQSFNWVKRVRLHICERKVSGRVGGLSGATTLTPVPPMQSGGMGGDVSPTLGPPMVLLANKADMVHLRQVSTEEGEILAKDVECYFSEVAASEHVVQVATAFHEVFKEVQNVRKRSKTSLLDRVLGSKATKIYVRGKSDSALPKD</sequence>
<evidence type="ECO:0000256" key="2">
    <source>
        <dbReference type="ARBA" id="ARBA00011984"/>
    </source>
</evidence>
<dbReference type="GO" id="GO:0003925">
    <property type="term" value="F:G protein activity"/>
    <property type="evidence" value="ECO:0007669"/>
    <property type="project" value="UniProtKB-EC"/>
</dbReference>
<dbReference type="AlphaFoldDB" id="A0AAW0XG21"/>
<accession>A0AAW0XG21</accession>
<evidence type="ECO:0000313" key="5">
    <source>
        <dbReference type="EMBL" id="KAK8742822.1"/>
    </source>
</evidence>
<gene>
    <name evidence="5" type="ORF">OTU49_001691</name>
</gene>
<organism evidence="5 6">
    <name type="scientific">Cherax quadricarinatus</name>
    <name type="common">Australian red claw crayfish</name>
    <dbReference type="NCBI Taxonomy" id="27406"/>
    <lineage>
        <taxon>Eukaryota</taxon>
        <taxon>Metazoa</taxon>
        <taxon>Ecdysozoa</taxon>
        <taxon>Arthropoda</taxon>
        <taxon>Crustacea</taxon>
        <taxon>Multicrustacea</taxon>
        <taxon>Malacostraca</taxon>
        <taxon>Eumalacostraca</taxon>
        <taxon>Eucarida</taxon>
        <taxon>Decapoda</taxon>
        <taxon>Pleocyemata</taxon>
        <taxon>Astacidea</taxon>
        <taxon>Parastacoidea</taxon>
        <taxon>Parastacidae</taxon>
        <taxon>Cherax</taxon>
    </lineage>
</organism>
<dbReference type="InterPro" id="IPR027417">
    <property type="entry name" value="P-loop_NTPase"/>
</dbReference>
<comment type="catalytic activity">
    <reaction evidence="4">
        <text>GTP + H2O = GDP + phosphate + H(+)</text>
        <dbReference type="Rhea" id="RHEA:19669"/>
        <dbReference type="ChEBI" id="CHEBI:15377"/>
        <dbReference type="ChEBI" id="CHEBI:15378"/>
        <dbReference type="ChEBI" id="CHEBI:37565"/>
        <dbReference type="ChEBI" id="CHEBI:43474"/>
        <dbReference type="ChEBI" id="CHEBI:58189"/>
        <dbReference type="EC" id="3.6.5.2"/>
    </reaction>
</comment>
<dbReference type="SUPFAM" id="SSF52540">
    <property type="entry name" value="P-loop containing nucleoside triphosphate hydrolases"/>
    <property type="match status" value="1"/>
</dbReference>
<dbReference type="EMBL" id="JARKIK010000027">
    <property type="protein sequence ID" value="KAK8742822.1"/>
    <property type="molecule type" value="Genomic_DNA"/>
</dbReference>
<dbReference type="EMBL" id="JARKIK010000027">
    <property type="protein sequence ID" value="KAK8742821.1"/>
    <property type="molecule type" value="Genomic_DNA"/>
</dbReference>
<dbReference type="SMART" id="SM00173">
    <property type="entry name" value="RAS"/>
    <property type="match status" value="1"/>
</dbReference>
<keyword evidence="6" id="KW-1185">Reference proteome</keyword>
<comment type="similarity">
    <text evidence="1">Belongs to the small GTPase superfamily. Ras family.</text>
</comment>
<name>A0AAW0XG21_CHEQU</name>
<proteinExistence type="inferred from homology"/>
<evidence type="ECO:0000313" key="6">
    <source>
        <dbReference type="Proteomes" id="UP001445076"/>
    </source>
</evidence>
<dbReference type="InterPro" id="IPR001806">
    <property type="entry name" value="Small_GTPase"/>
</dbReference>
<reference evidence="5" key="2">
    <citation type="submission" date="2024-01" db="EMBL/GenBank/DDBJ databases">
        <authorList>
            <person name="He J."/>
            <person name="Wang M."/>
            <person name="Zheng J."/>
            <person name="Liu Z."/>
        </authorList>
    </citation>
    <scope>NUCLEOTIDE SEQUENCE</scope>
    <source>
        <strain evidence="5">ZL_2023a</strain>
        <tissue evidence="5">Muscle</tissue>
    </source>
</reference>
<dbReference type="PROSITE" id="PS51419">
    <property type="entry name" value="RAB"/>
    <property type="match status" value="1"/>
</dbReference>
<dbReference type="PROSITE" id="PS51421">
    <property type="entry name" value="RAS"/>
    <property type="match status" value="1"/>
</dbReference>
<dbReference type="Gene3D" id="3.40.50.300">
    <property type="entry name" value="P-loop containing nucleotide triphosphate hydrolases"/>
    <property type="match status" value="2"/>
</dbReference>
<dbReference type="PANTHER" id="PTHR45704">
    <property type="entry name" value="RAS-LIKE FAMILY MEMBER 11"/>
    <property type="match status" value="1"/>
</dbReference>
<dbReference type="PRINTS" id="PR00449">
    <property type="entry name" value="RASTRNSFRMNG"/>
</dbReference>
<evidence type="ECO:0000256" key="1">
    <source>
        <dbReference type="ARBA" id="ARBA00008344"/>
    </source>
</evidence>
<reference evidence="5 6" key="1">
    <citation type="journal article" date="2024" name="BMC Genomics">
        <title>Genome assembly of redclaw crayfish (Cherax quadricarinatus) provides insights into its immune adaptation and hypoxia tolerance.</title>
        <authorList>
            <person name="Liu Z."/>
            <person name="Zheng J."/>
            <person name="Li H."/>
            <person name="Fang K."/>
            <person name="Wang S."/>
            <person name="He J."/>
            <person name="Zhou D."/>
            <person name="Weng S."/>
            <person name="Chi M."/>
            <person name="Gu Z."/>
            <person name="He J."/>
            <person name="Li F."/>
            <person name="Wang M."/>
        </authorList>
    </citation>
    <scope>NUCLEOTIDE SEQUENCE [LARGE SCALE GENOMIC DNA]</scope>
    <source>
        <strain evidence="5">ZL_2023a</strain>
    </source>
</reference>
<evidence type="ECO:0000256" key="3">
    <source>
        <dbReference type="ARBA" id="ARBA00022801"/>
    </source>
</evidence>
<dbReference type="SMART" id="SM00175">
    <property type="entry name" value="RAB"/>
    <property type="match status" value="1"/>
</dbReference>
<protein>
    <recommendedName>
        <fullName evidence="2">small monomeric GTPase</fullName>
        <ecNumber evidence="2">3.6.5.2</ecNumber>
    </recommendedName>
</protein>